<dbReference type="EMBL" id="CATOUU010000824">
    <property type="protein sequence ID" value="CAI9951530.1"/>
    <property type="molecule type" value="Genomic_DNA"/>
</dbReference>
<proteinExistence type="predicted"/>
<reference evidence="2 3" key="2">
    <citation type="submission" date="2024-07" db="EMBL/GenBank/DDBJ databases">
        <authorList>
            <person name="Akdeniz Z."/>
        </authorList>
    </citation>
    <scope>NUCLEOTIDE SEQUENCE [LARGE SCALE GENOMIC DNA]</scope>
</reference>
<dbReference type="EMBL" id="CAXDID020000138">
    <property type="protein sequence ID" value="CAL6038110.1"/>
    <property type="molecule type" value="Genomic_DNA"/>
</dbReference>
<protein>
    <submittedName>
        <fullName evidence="2">Hypothetical_protein</fullName>
    </submittedName>
</protein>
<accession>A0AA86QH46</accession>
<reference evidence="1" key="1">
    <citation type="submission" date="2023-06" db="EMBL/GenBank/DDBJ databases">
        <authorList>
            <person name="Kurt Z."/>
        </authorList>
    </citation>
    <scope>NUCLEOTIDE SEQUENCE</scope>
</reference>
<gene>
    <name evidence="2" type="ORF">HINF_LOCUS37213</name>
    <name evidence="1" type="ORF">HINF_LOCUS39175</name>
</gene>
<evidence type="ECO:0000313" key="1">
    <source>
        <dbReference type="EMBL" id="CAI9951530.1"/>
    </source>
</evidence>
<keyword evidence="3" id="KW-1185">Reference proteome</keyword>
<comment type="caution">
    <text evidence="1">The sequence shown here is derived from an EMBL/GenBank/DDBJ whole genome shotgun (WGS) entry which is preliminary data.</text>
</comment>
<name>A0AA86QH46_9EUKA</name>
<dbReference type="Proteomes" id="UP001642409">
    <property type="component" value="Unassembled WGS sequence"/>
</dbReference>
<organism evidence="1">
    <name type="scientific">Hexamita inflata</name>
    <dbReference type="NCBI Taxonomy" id="28002"/>
    <lineage>
        <taxon>Eukaryota</taxon>
        <taxon>Metamonada</taxon>
        <taxon>Diplomonadida</taxon>
        <taxon>Hexamitidae</taxon>
        <taxon>Hexamitinae</taxon>
        <taxon>Hexamita</taxon>
    </lineage>
</organism>
<evidence type="ECO:0000313" key="2">
    <source>
        <dbReference type="EMBL" id="CAL6038110.1"/>
    </source>
</evidence>
<dbReference type="AlphaFoldDB" id="A0AA86QH46"/>
<evidence type="ECO:0000313" key="3">
    <source>
        <dbReference type="Proteomes" id="UP001642409"/>
    </source>
</evidence>
<sequence>MDSAYFKLQKGNVVVGACNNQFMAYNLVTKQTLTKPIDFPISNTLANAFPTTYFKGDYYCIPFDENKMQQTQKLYKMSSTQITEVGPAPSVDTFGYASTANMFLCFDWANKSFYSYENQQFVTVPSLNQLKYSRVHIAAYMDHFVVISWDNDSILLVNEQFQIVKTVKLNFNPFIDFWMNMISGHVILMYVREQTAVGRHILIDMNELFARELPNAIIFPNKDKFIFKSEKKVNSLRRPFVVNFEGQKQLMRNGELQRLDTILLEEFEGYIL</sequence>